<comment type="caution">
    <text evidence="2">The sequence shown here is derived from an EMBL/GenBank/DDBJ whole genome shotgun (WGS) entry which is preliminary data.</text>
</comment>
<dbReference type="EMBL" id="MU155376">
    <property type="protein sequence ID" value="KAF9474492.1"/>
    <property type="molecule type" value="Genomic_DNA"/>
</dbReference>
<name>A0A9P5YS33_9AGAR</name>
<dbReference type="AlphaFoldDB" id="A0A9P5YS33"/>
<gene>
    <name evidence="2" type="ORF">BDN70DRAFT_884750</name>
</gene>
<evidence type="ECO:0000313" key="3">
    <source>
        <dbReference type="Proteomes" id="UP000807469"/>
    </source>
</evidence>
<keyword evidence="1" id="KW-0732">Signal</keyword>
<dbReference type="OrthoDB" id="3226519at2759"/>
<protein>
    <submittedName>
        <fullName evidence="2">Uncharacterized protein</fullName>
    </submittedName>
</protein>
<organism evidence="2 3">
    <name type="scientific">Pholiota conissans</name>
    <dbReference type="NCBI Taxonomy" id="109636"/>
    <lineage>
        <taxon>Eukaryota</taxon>
        <taxon>Fungi</taxon>
        <taxon>Dikarya</taxon>
        <taxon>Basidiomycota</taxon>
        <taxon>Agaricomycotina</taxon>
        <taxon>Agaricomycetes</taxon>
        <taxon>Agaricomycetidae</taxon>
        <taxon>Agaricales</taxon>
        <taxon>Agaricineae</taxon>
        <taxon>Strophariaceae</taxon>
        <taxon>Pholiota</taxon>
    </lineage>
</organism>
<proteinExistence type="predicted"/>
<reference evidence="2" key="1">
    <citation type="submission" date="2020-11" db="EMBL/GenBank/DDBJ databases">
        <authorList>
            <consortium name="DOE Joint Genome Institute"/>
            <person name="Ahrendt S."/>
            <person name="Riley R."/>
            <person name="Andreopoulos W."/>
            <person name="Labutti K."/>
            <person name="Pangilinan J."/>
            <person name="Ruiz-Duenas F.J."/>
            <person name="Barrasa J.M."/>
            <person name="Sanchez-Garcia M."/>
            <person name="Camarero S."/>
            <person name="Miyauchi S."/>
            <person name="Serrano A."/>
            <person name="Linde D."/>
            <person name="Babiker R."/>
            <person name="Drula E."/>
            <person name="Ayuso-Fernandez I."/>
            <person name="Pacheco R."/>
            <person name="Padilla G."/>
            <person name="Ferreira P."/>
            <person name="Barriuso J."/>
            <person name="Kellner H."/>
            <person name="Castanera R."/>
            <person name="Alfaro M."/>
            <person name="Ramirez L."/>
            <person name="Pisabarro A.G."/>
            <person name="Kuo A."/>
            <person name="Tritt A."/>
            <person name="Lipzen A."/>
            <person name="He G."/>
            <person name="Yan M."/>
            <person name="Ng V."/>
            <person name="Cullen D."/>
            <person name="Martin F."/>
            <person name="Rosso M.-N."/>
            <person name="Henrissat B."/>
            <person name="Hibbett D."/>
            <person name="Martinez A.T."/>
            <person name="Grigoriev I.V."/>
        </authorList>
    </citation>
    <scope>NUCLEOTIDE SEQUENCE</scope>
    <source>
        <strain evidence="2">CIRM-BRFM 674</strain>
    </source>
</reference>
<dbReference type="Proteomes" id="UP000807469">
    <property type="component" value="Unassembled WGS sequence"/>
</dbReference>
<evidence type="ECO:0000256" key="1">
    <source>
        <dbReference type="SAM" id="SignalP"/>
    </source>
</evidence>
<sequence length="194" mass="20593">MLFLSLIFPLAFIGLVAGNPVVVEDICPGNKVITSTQFIGKDKNVKMETITCDTPNASDAVEKGALLQAGQSINVCGAACDTHCFQPSGGGPDPNDCHIIADALRFDSQNIGPMFTVATSTTGVCDSNNTLSLSFASCTTFFRNQGNVDLEYCRTDFASLVDFIAPNCQATQNAHGGLCISEETLGWFVQVQHS</sequence>
<feature type="signal peptide" evidence="1">
    <location>
        <begin position="1"/>
        <end position="18"/>
    </location>
</feature>
<feature type="chain" id="PRO_5040503304" evidence="1">
    <location>
        <begin position="19"/>
        <end position="194"/>
    </location>
</feature>
<keyword evidence="3" id="KW-1185">Reference proteome</keyword>
<evidence type="ECO:0000313" key="2">
    <source>
        <dbReference type="EMBL" id="KAF9474492.1"/>
    </source>
</evidence>
<accession>A0A9P5YS33</accession>